<keyword evidence="2" id="KW-1185">Reference proteome</keyword>
<accession>A0A517RCH2</accession>
<dbReference type="AlphaFoldDB" id="A0A517RCH2"/>
<sequence length="159" mass="18835">MFLMCTGITLTWRDIPTRLIQKYQLEERIIQRSETADKEILFLQRHRRPLLPVFYQGELQILPWGNRQRNCNAPLAWWCEVSTLESGAWSMYAPEPVEILANFGLERGVWFQIKEGIQGTIIHDQHEQPYVYLILQPASHYYQVMTGYHREPVFLGEQI</sequence>
<name>A0A517RCH2_9PLAN</name>
<gene>
    <name evidence="1" type="ORF">Pan241w_16090</name>
</gene>
<evidence type="ECO:0000313" key="1">
    <source>
        <dbReference type="EMBL" id="QDT41546.1"/>
    </source>
</evidence>
<organism evidence="1 2">
    <name type="scientific">Gimesia alba</name>
    <dbReference type="NCBI Taxonomy" id="2527973"/>
    <lineage>
        <taxon>Bacteria</taxon>
        <taxon>Pseudomonadati</taxon>
        <taxon>Planctomycetota</taxon>
        <taxon>Planctomycetia</taxon>
        <taxon>Planctomycetales</taxon>
        <taxon>Planctomycetaceae</taxon>
        <taxon>Gimesia</taxon>
    </lineage>
</organism>
<dbReference type="Proteomes" id="UP000317171">
    <property type="component" value="Chromosome"/>
</dbReference>
<proteinExistence type="predicted"/>
<dbReference type="KEGG" id="gaz:Pan241w_16090"/>
<protein>
    <submittedName>
        <fullName evidence="1">Uncharacterized protein</fullName>
    </submittedName>
</protein>
<reference evidence="1 2" key="1">
    <citation type="submission" date="2019-02" db="EMBL/GenBank/DDBJ databases">
        <title>Deep-cultivation of Planctomycetes and their phenomic and genomic characterization uncovers novel biology.</title>
        <authorList>
            <person name="Wiegand S."/>
            <person name="Jogler M."/>
            <person name="Boedeker C."/>
            <person name="Pinto D."/>
            <person name="Vollmers J."/>
            <person name="Rivas-Marin E."/>
            <person name="Kohn T."/>
            <person name="Peeters S.H."/>
            <person name="Heuer A."/>
            <person name="Rast P."/>
            <person name="Oberbeckmann S."/>
            <person name="Bunk B."/>
            <person name="Jeske O."/>
            <person name="Meyerdierks A."/>
            <person name="Storesund J.E."/>
            <person name="Kallscheuer N."/>
            <person name="Luecker S."/>
            <person name="Lage O.M."/>
            <person name="Pohl T."/>
            <person name="Merkel B.J."/>
            <person name="Hornburger P."/>
            <person name="Mueller R.-W."/>
            <person name="Bruemmer F."/>
            <person name="Labrenz M."/>
            <person name="Spormann A.M."/>
            <person name="Op den Camp H."/>
            <person name="Overmann J."/>
            <person name="Amann R."/>
            <person name="Jetten M.S.M."/>
            <person name="Mascher T."/>
            <person name="Medema M.H."/>
            <person name="Devos D.P."/>
            <person name="Kaster A.-K."/>
            <person name="Ovreas L."/>
            <person name="Rohde M."/>
            <person name="Galperin M.Y."/>
            <person name="Jogler C."/>
        </authorList>
    </citation>
    <scope>NUCLEOTIDE SEQUENCE [LARGE SCALE GENOMIC DNA]</scope>
    <source>
        <strain evidence="1 2">Pan241w</strain>
    </source>
</reference>
<dbReference type="EMBL" id="CP036269">
    <property type="protein sequence ID" value="QDT41546.1"/>
    <property type="molecule type" value="Genomic_DNA"/>
</dbReference>
<evidence type="ECO:0000313" key="2">
    <source>
        <dbReference type="Proteomes" id="UP000317171"/>
    </source>
</evidence>